<dbReference type="AlphaFoldDB" id="A0A6C0DAF6"/>
<name>A0A6C0DAF6_9ZZZZ</name>
<proteinExistence type="predicted"/>
<reference evidence="1" key="1">
    <citation type="journal article" date="2020" name="Nature">
        <title>Giant virus diversity and host interactions through global metagenomics.</title>
        <authorList>
            <person name="Schulz F."/>
            <person name="Roux S."/>
            <person name="Paez-Espino D."/>
            <person name="Jungbluth S."/>
            <person name="Walsh D.A."/>
            <person name="Denef V.J."/>
            <person name="McMahon K.D."/>
            <person name="Konstantinidis K.T."/>
            <person name="Eloe-Fadrosh E.A."/>
            <person name="Kyrpides N.C."/>
            <person name="Woyke T."/>
        </authorList>
    </citation>
    <scope>NUCLEOTIDE SEQUENCE</scope>
    <source>
        <strain evidence="1">GVMAG-M-3300023174-130</strain>
    </source>
</reference>
<sequence length="198" mass="23433">MTDKFISDVTLEYMMNKQQYAKHIVEHSTILKKETSSRKDKKFYRRRIIDLTKRLLNNEKPETMFPDVTSAFEYYSKICVEYFKVLDKTDIIQEDYTDLSSNSVNEIKNDFLSESSIDADNLMMRSIKIQEPNALEKLVKRKSTKMKKQTILPLQKNINLKDPNLKNKGICKKNNIDNKYEQITQKTYEKNDEKIPTP</sequence>
<accession>A0A6C0DAF6</accession>
<protein>
    <submittedName>
        <fullName evidence="1">Uncharacterized protein</fullName>
    </submittedName>
</protein>
<organism evidence="1">
    <name type="scientific">viral metagenome</name>
    <dbReference type="NCBI Taxonomy" id="1070528"/>
    <lineage>
        <taxon>unclassified sequences</taxon>
        <taxon>metagenomes</taxon>
        <taxon>organismal metagenomes</taxon>
    </lineage>
</organism>
<evidence type="ECO:0000313" key="1">
    <source>
        <dbReference type="EMBL" id="QHT12909.1"/>
    </source>
</evidence>
<dbReference type="EMBL" id="MN739552">
    <property type="protein sequence ID" value="QHT12909.1"/>
    <property type="molecule type" value="Genomic_DNA"/>
</dbReference>